<gene>
    <name evidence="1" type="ORF">MERR_LOCUS343</name>
</gene>
<dbReference type="PANTHER" id="PTHR33116:SF80">
    <property type="entry name" value="REVERSE TRANSCRIPTASE ZINC-BINDING DOMAIN-CONTAINING PROTEIN"/>
    <property type="match status" value="1"/>
</dbReference>
<sequence length="357" mass="40755">MNRDKTDLFTAGLNPEEDEALSIFGFRKGSLPIRYLGLPLLHRKLWKSDYSPLTDKIKGKFNHWTVKGLSFAGRLQLISSVIYSLVNFWFSAFTLPKGCLKDIEKLCNKFLWAGDLSKKTSAKISWKGLCLPKPEGGLGLRNFVVWNRALNLKLVWLLFTSTDSLWVAWMREHRLKRQNFWSAESKNSDSWLWKSLLSLKGLASSFISCEIGNGRNTSFWYDHWTDHGPLISYLGESGPRLMGIPAQATVAEAILSHDWEAPSRFRNQNIRDVRNILRSRQVLNNQTGEDSFLWGPGNQKSKEFSTKERGRLLDQEAPSNHGQRLCGSRTECPSMLSISGLRIWIDYLLKQDSPVGD</sequence>
<comment type="caution">
    <text evidence="1">The sequence shown here is derived from an EMBL/GenBank/DDBJ whole genome shotgun (WGS) entry which is preliminary data.</text>
</comment>
<name>A0A6D2HBD3_9BRAS</name>
<reference evidence="1" key="1">
    <citation type="submission" date="2020-01" db="EMBL/GenBank/DDBJ databases">
        <authorList>
            <person name="Mishra B."/>
        </authorList>
    </citation>
    <scope>NUCLEOTIDE SEQUENCE [LARGE SCALE GENOMIC DNA]</scope>
</reference>
<evidence type="ECO:0000313" key="1">
    <source>
        <dbReference type="EMBL" id="CAA7013109.1"/>
    </source>
</evidence>
<dbReference type="OrthoDB" id="1108823at2759"/>
<proteinExistence type="predicted"/>
<dbReference type="EMBL" id="CACVBM020000022">
    <property type="protein sequence ID" value="CAA7013109.1"/>
    <property type="molecule type" value="Genomic_DNA"/>
</dbReference>
<evidence type="ECO:0000313" key="2">
    <source>
        <dbReference type="Proteomes" id="UP000467841"/>
    </source>
</evidence>
<protein>
    <recommendedName>
        <fullName evidence="3">Reverse transcriptase zinc-binding domain-containing protein</fullName>
    </recommendedName>
</protein>
<keyword evidence="2" id="KW-1185">Reference proteome</keyword>
<dbReference type="PANTHER" id="PTHR33116">
    <property type="entry name" value="REVERSE TRANSCRIPTASE ZINC-BINDING DOMAIN-CONTAINING PROTEIN-RELATED-RELATED"/>
    <property type="match status" value="1"/>
</dbReference>
<evidence type="ECO:0008006" key="3">
    <source>
        <dbReference type="Google" id="ProtNLM"/>
    </source>
</evidence>
<accession>A0A6D2HBD3</accession>
<dbReference type="Proteomes" id="UP000467841">
    <property type="component" value="Unassembled WGS sequence"/>
</dbReference>
<dbReference type="AlphaFoldDB" id="A0A6D2HBD3"/>
<organism evidence="1 2">
    <name type="scientific">Microthlaspi erraticum</name>
    <dbReference type="NCBI Taxonomy" id="1685480"/>
    <lineage>
        <taxon>Eukaryota</taxon>
        <taxon>Viridiplantae</taxon>
        <taxon>Streptophyta</taxon>
        <taxon>Embryophyta</taxon>
        <taxon>Tracheophyta</taxon>
        <taxon>Spermatophyta</taxon>
        <taxon>Magnoliopsida</taxon>
        <taxon>eudicotyledons</taxon>
        <taxon>Gunneridae</taxon>
        <taxon>Pentapetalae</taxon>
        <taxon>rosids</taxon>
        <taxon>malvids</taxon>
        <taxon>Brassicales</taxon>
        <taxon>Brassicaceae</taxon>
        <taxon>Coluteocarpeae</taxon>
        <taxon>Microthlaspi</taxon>
    </lineage>
</organism>